<gene>
    <name evidence="2" type="ORF">LX15_001978</name>
</gene>
<dbReference type="Proteomes" id="UP001205311">
    <property type="component" value="Unassembled WGS sequence"/>
</dbReference>
<protein>
    <recommendedName>
        <fullName evidence="4">DUF3995 domain-containing protein</fullName>
    </recommendedName>
</protein>
<evidence type="ECO:0000256" key="1">
    <source>
        <dbReference type="SAM" id="Phobius"/>
    </source>
</evidence>
<reference evidence="2 3" key="1">
    <citation type="submission" date="2022-06" db="EMBL/GenBank/DDBJ databases">
        <title>Genomic Encyclopedia of Archaeal and Bacterial Type Strains, Phase II (KMG-II): from individual species to whole genera.</title>
        <authorList>
            <person name="Goeker M."/>
        </authorList>
    </citation>
    <scope>NUCLEOTIDE SEQUENCE [LARGE SCALE GENOMIC DNA]</scope>
    <source>
        <strain evidence="2 3">DSM 40477</strain>
    </source>
</reference>
<feature type="transmembrane region" description="Helical" evidence="1">
    <location>
        <begin position="97"/>
        <end position="117"/>
    </location>
</feature>
<dbReference type="EMBL" id="JAMTCP010000007">
    <property type="protein sequence ID" value="MCP2258284.1"/>
    <property type="molecule type" value="Genomic_DNA"/>
</dbReference>
<name>A0ABT1HRZ2_STRSD</name>
<feature type="transmembrane region" description="Helical" evidence="1">
    <location>
        <begin position="21"/>
        <end position="43"/>
    </location>
</feature>
<keyword evidence="1" id="KW-0812">Transmembrane</keyword>
<dbReference type="RefSeq" id="WP_253669212.1">
    <property type="nucleotide sequence ID" value="NZ_JAMTCP010000007.1"/>
</dbReference>
<evidence type="ECO:0008006" key="4">
    <source>
        <dbReference type="Google" id="ProtNLM"/>
    </source>
</evidence>
<comment type="caution">
    <text evidence="2">The sequence shown here is derived from an EMBL/GenBank/DDBJ whole genome shotgun (WGS) entry which is preliminary data.</text>
</comment>
<sequence length="192" mass="21245">MRPDMPTTREHHRNPVAPPSAAAVRWARAAFAWMVVSFVWHAWMGIDYEAAMGPDADGPVWVFLAYDGLITVMSAVGGFCVVATVRPWGQNIPQWTVRLPLLCGSALLVVRGVPGMVENISMILGITPDGLFAGTGPATLSTADHVRTLVINGYFFLGAVVLLPVAVFHGRQLRARQLRDRQHRDRQHRDRR</sequence>
<evidence type="ECO:0000313" key="3">
    <source>
        <dbReference type="Proteomes" id="UP001205311"/>
    </source>
</evidence>
<proteinExistence type="predicted"/>
<feature type="transmembrane region" description="Helical" evidence="1">
    <location>
        <begin position="63"/>
        <end position="85"/>
    </location>
</feature>
<organism evidence="2 3">
    <name type="scientific">Streptoalloteichus tenebrarius (strain ATCC 17920 / DSM 40477 / JCM 4838 / CBS 697.72 / NBRC 16177 / NCIMB 11028 / NRRL B-12390 / A12253. 1 / ISP 5477)</name>
    <name type="common">Streptomyces tenebrarius</name>
    <dbReference type="NCBI Taxonomy" id="1933"/>
    <lineage>
        <taxon>Bacteria</taxon>
        <taxon>Bacillati</taxon>
        <taxon>Actinomycetota</taxon>
        <taxon>Actinomycetes</taxon>
        <taxon>Pseudonocardiales</taxon>
        <taxon>Pseudonocardiaceae</taxon>
        <taxon>Streptoalloteichus</taxon>
    </lineage>
</organism>
<accession>A0ABT1HRZ2</accession>
<keyword evidence="1" id="KW-1133">Transmembrane helix</keyword>
<feature type="transmembrane region" description="Helical" evidence="1">
    <location>
        <begin position="149"/>
        <end position="169"/>
    </location>
</feature>
<evidence type="ECO:0000313" key="2">
    <source>
        <dbReference type="EMBL" id="MCP2258284.1"/>
    </source>
</evidence>
<keyword evidence="3" id="KW-1185">Reference proteome</keyword>
<keyword evidence="1" id="KW-0472">Membrane</keyword>